<sequence length="183" mass="20190">MALRIGTAPSTYHSSFPFFSYSSSSSSSSPYSSSSGFGYICSYSYPSSSLTKKPQSLPLSLSSSFTNHICKAAEYKFPDPIPEFADSETEKFKTHLHKKFVKNEIYGDSAEEVVEICTEIFKNFLHTHYGGPGTLLVLPFIDMADTVNERGLPGGSQAARTAVKWAQKHVDKDWNEWTGGDSD</sequence>
<dbReference type="InterPro" id="IPR039349">
    <property type="entry name" value="PRIN2"/>
</dbReference>
<keyword evidence="2" id="KW-1185">Reference proteome</keyword>
<dbReference type="PANTHER" id="PTHR35987">
    <property type="entry name" value="PROTEIN PLASTID REDOX INSENSITIVE 2, CHLOROPLASTIC-RELATED"/>
    <property type="match status" value="1"/>
</dbReference>
<comment type="caution">
    <text evidence="1">The sequence shown here is derived from an EMBL/GenBank/DDBJ whole genome shotgun (WGS) entry which is preliminary data.</text>
</comment>
<name>A0AAN7FQJ5_QUERU</name>
<dbReference type="Proteomes" id="UP001324115">
    <property type="component" value="Unassembled WGS sequence"/>
</dbReference>
<evidence type="ECO:0000313" key="1">
    <source>
        <dbReference type="EMBL" id="KAK4598218.1"/>
    </source>
</evidence>
<evidence type="ECO:0000313" key="2">
    <source>
        <dbReference type="Proteomes" id="UP001324115"/>
    </source>
</evidence>
<dbReference type="GO" id="GO:0010468">
    <property type="term" value="P:regulation of gene expression"/>
    <property type="evidence" value="ECO:0007669"/>
    <property type="project" value="InterPro"/>
</dbReference>
<dbReference type="EMBL" id="JAXUIC010000003">
    <property type="protein sequence ID" value="KAK4598218.1"/>
    <property type="molecule type" value="Genomic_DNA"/>
</dbReference>
<reference evidence="1 2" key="1">
    <citation type="journal article" date="2023" name="G3 (Bethesda)">
        <title>A haplotype-resolved chromosome-scale genome for Quercus rubra L. provides insights into the genetics of adaptive traits for red oak species.</title>
        <authorList>
            <person name="Kapoor B."/>
            <person name="Jenkins J."/>
            <person name="Schmutz J."/>
            <person name="Zhebentyayeva T."/>
            <person name="Kuelheim C."/>
            <person name="Coggeshall M."/>
            <person name="Heim C."/>
            <person name="Lasky J.R."/>
            <person name="Leites L."/>
            <person name="Islam-Faridi N."/>
            <person name="Romero-Severson J."/>
            <person name="DeLeo V.L."/>
            <person name="Lucas S.M."/>
            <person name="Lazic D."/>
            <person name="Gailing O."/>
            <person name="Carlson J."/>
            <person name="Staton M."/>
        </authorList>
    </citation>
    <scope>NUCLEOTIDE SEQUENCE [LARGE SCALE GENOMIC DNA]</scope>
    <source>
        <strain evidence="1">Pseudo-F2</strain>
    </source>
</reference>
<organism evidence="1 2">
    <name type="scientific">Quercus rubra</name>
    <name type="common">Northern red oak</name>
    <name type="synonym">Quercus borealis</name>
    <dbReference type="NCBI Taxonomy" id="3512"/>
    <lineage>
        <taxon>Eukaryota</taxon>
        <taxon>Viridiplantae</taxon>
        <taxon>Streptophyta</taxon>
        <taxon>Embryophyta</taxon>
        <taxon>Tracheophyta</taxon>
        <taxon>Spermatophyta</taxon>
        <taxon>Magnoliopsida</taxon>
        <taxon>eudicotyledons</taxon>
        <taxon>Gunneridae</taxon>
        <taxon>Pentapetalae</taxon>
        <taxon>rosids</taxon>
        <taxon>fabids</taxon>
        <taxon>Fagales</taxon>
        <taxon>Fagaceae</taxon>
        <taxon>Quercus</taxon>
    </lineage>
</organism>
<dbReference type="PANTHER" id="PTHR35987:SF2">
    <property type="entry name" value="PROTEIN PLASTID REDOX INSENSITIVE 2, CHLOROPLASTIC"/>
    <property type="match status" value="1"/>
</dbReference>
<accession>A0AAN7FQJ5</accession>
<protein>
    <submittedName>
        <fullName evidence="1">Uncharacterized protein</fullName>
    </submittedName>
</protein>
<dbReference type="AlphaFoldDB" id="A0AAN7FQJ5"/>
<proteinExistence type="predicted"/>
<gene>
    <name evidence="1" type="ORF">RGQ29_015623</name>
</gene>